<keyword evidence="4" id="KW-0963">Cytoplasm</keyword>
<comment type="subunit">
    <text evidence="4">Interacts with 100S ribosomes.</text>
</comment>
<dbReference type="InterPro" id="IPR036567">
    <property type="entry name" value="RHF-like"/>
</dbReference>
<dbReference type="PANTHER" id="PTHR33231:SF1">
    <property type="entry name" value="30S RIBOSOMAL PROTEIN"/>
    <property type="match status" value="1"/>
</dbReference>
<dbReference type="Gene3D" id="3.30.505.50">
    <property type="entry name" value="Sigma 54 modulation/S30EA ribosomal protein, C-terminal domain"/>
    <property type="match status" value="1"/>
</dbReference>
<comment type="subcellular location">
    <subcellularLocation>
        <location evidence="4">Cytoplasm</location>
    </subcellularLocation>
</comment>
<dbReference type="HAMAP" id="MF_00839">
    <property type="entry name" value="HPF"/>
    <property type="match status" value="1"/>
</dbReference>
<feature type="domain" description="Sigma 54 modulation/S30EA ribosomal protein C-terminal" evidence="5">
    <location>
        <begin position="140"/>
        <end position="191"/>
    </location>
</feature>
<dbReference type="OrthoDB" id="9794975at2"/>
<gene>
    <name evidence="4" type="primary">hpf</name>
    <name evidence="6" type="ORF">Asru_0089_03</name>
</gene>
<keyword evidence="6" id="KW-0687">Ribonucleoprotein</keyword>
<organism evidence="6 7">
    <name type="scientific">Acidisphaera rubrifaciens HS-AP3</name>
    <dbReference type="NCBI Taxonomy" id="1231350"/>
    <lineage>
        <taxon>Bacteria</taxon>
        <taxon>Pseudomonadati</taxon>
        <taxon>Pseudomonadota</taxon>
        <taxon>Alphaproteobacteria</taxon>
        <taxon>Acetobacterales</taxon>
        <taxon>Acetobacteraceae</taxon>
        <taxon>Acidisphaera</taxon>
    </lineage>
</organism>
<dbReference type="GO" id="GO:0045900">
    <property type="term" value="P:negative regulation of translational elongation"/>
    <property type="evidence" value="ECO:0007669"/>
    <property type="project" value="TreeGrafter"/>
</dbReference>
<evidence type="ECO:0000256" key="2">
    <source>
        <dbReference type="ARBA" id="ARBA00038695"/>
    </source>
</evidence>
<accession>A0A0D6P5C8</accession>
<dbReference type="Proteomes" id="UP000032680">
    <property type="component" value="Unassembled WGS sequence"/>
</dbReference>
<dbReference type="InterPro" id="IPR032528">
    <property type="entry name" value="Ribosom_S30AE_C"/>
</dbReference>
<dbReference type="InterPro" id="IPR038416">
    <property type="entry name" value="Ribosom_S30AE_C_sf"/>
</dbReference>
<dbReference type="EMBL" id="BANB01000089">
    <property type="protein sequence ID" value="GAN76398.1"/>
    <property type="molecule type" value="Genomic_DNA"/>
</dbReference>
<name>A0A0D6P5C8_9PROT</name>
<dbReference type="Pfam" id="PF16321">
    <property type="entry name" value="Ribosom_S30AE_C"/>
    <property type="match status" value="1"/>
</dbReference>
<protein>
    <recommendedName>
        <fullName evidence="3 4">Ribosome hibernation promoting factor</fullName>
        <shortName evidence="4">HPF</shortName>
    </recommendedName>
</protein>
<comment type="subunit">
    <text evidence="2">Associates exclusively with 100S ribosomes, which are dimers of 70S ribosomes.</text>
</comment>
<dbReference type="InterPro" id="IPR050574">
    <property type="entry name" value="HPF/YfiA_ribosome-assoc"/>
</dbReference>
<keyword evidence="7" id="KW-1185">Reference proteome</keyword>
<evidence type="ECO:0000313" key="6">
    <source>
        <dbReference type="EMBL" id="GAN76398.1"/>
    </source>
</evidence>
<evidence type="ECO:0000256" key="4">
    <source>
        <dbReference type="HAMAP-Rule" id="MF_00839"/>
    </source>
</evidence>
<evidence type="ECO:0000259" key="5">
    <source>
        <dbReference type="Pfam" id="PF16321"/>
    </source>
</evidence>
<keyword evidence="1 4" id="KW-0810">Translation regulation</keyword>
<proteinExistence type="inferred from homology"/>
<dbReference type="Gene3D" id="3.30.160.100">
    <property type="entry name" value="Ribosome hibernation promotion factor-like"/>
    <property type="match status" value="1"/>
</dbReference>
<sequence length="201" mass="22518">MQITVSGKQVELSDALRTRVVEHLDTITRKYFDHALEVGVTFSRARSFFTCDINMHAGRGLTLRGEGEAADAHAAFDDAAEHIAKRLRRYRRRVNEHARDLAHRERPEPARQYVLRHEDEIPAANSDAGANVSLSSAYATVVAEYPTEIALLSVGEAVMRMDLADQPVMMFRNSSSGELNVVYRRPDGHVGWIDTSAARDR</sequence>
<dbReference type="GO" id="GO:0022627">
    <property type="term" value="C:cytosolic small ribosomal subunit"/>
    <property type="evidence" value="ECO:0007669"/>
    <property type="project" value="TreeGrafter"/>
</dbReference>
<comment type="similarity">
    <text evidence="4">Belongs to the HPF/YfiA ribosome-associated protein family. Long HPF subfamily.</text>
</comment>
<comment type="function">
    <text evidence="4">Required for dimerization of active 70S ribosomes into 100S ribosomes in stationary phase; 100S ribosomes are translationally inactive and sometimes present during exponential growth.</text>
</comment>
<dbReference type="PANTHER" id="PTHR33231">
    <property type="entry name" value="30S RIBOSOMAL PROTEIN"/>
    <property type="match status" value="1"/>
</dbReference>
<keyword evidence="6" id="KW-0689">Ribosomal protein</keyword>
<dbReference type="InterPro" id="IPR034694">
    <property type="entry name" value="HPF_long/plastid"/>
</dbReference>
<evidence type="ECO:0000313" key="7">
    <source>
        <dbReference type="Proteomes" id="UP000032680"/>
    </source>
</evidence>
<dbReference type="RefSeq" id="WP_048860200.1">
    <property type="nucleotide sequence ID" value="NZ_BANB01000089.1"/>
</dbReference>
<evidence type="ECO:0000256" key="1">
    <source>
        <dbReference type="ARBA" id="ARBA00022845"/>
    </source>
</evidence>
<dbReference type="AlphaFoldDB" id="A0A0D6P5C8"/>
<evidence type="ECO:0000256" key="3">
    <source>
        <dbReference type="ARBA" id="ARBA00041148"/>
    </source>
</evidence>
<reference evidence="6 7" key="1">
    <citation type="submission" date="2012-11" db="EMBL/GenBank/DDBJ databases">
        <title>Whole genome sequence of Acidisphaera rubrifaciens HS-AP3.</title>
        <authorList>
            <person name="Azuma Y."/>
            <person name="Higashiura N."/>
            <person name="Hirakawa H."/>
            <person name="Matsushita K."/>
        </authorList>
    </citation>
    <scope>NUCLEOTIDE SEQUENCE [LARGE SCALE GENOMIC DNA]</scope>
    <source>
        <strain evidence="6 7">HS-AP3</strain>
    </source>
</reference>
<dbReference type="InterPro" id="IPR003489">
    <property type="entry name" value="RHF/RaiA"/>
</dbReference>
<dbReference type="SUPFAM" id="SSF69754">
    <property type="entry name" value="Ribosome binding protein Y (YfiA homologue)"/>
    <property type="match status" value="1"/>
</dbReference>
<dbReference type="Pfam" id="PF02482">
    <property type="entry name" value="Ribosomal_S30AE"/>
    <property type="match status" value="1"/>
</dbReference>
<dbReference type="NCBIfam" id="TIGR00741">
    <property type="entry name" value="yfiA"/>
    <property type="match status" value="1"/>
</dbReference>
<comment type="caution">
    <text evidence="6">The sequence shown here is derived from an EMBL/GenBank/DDBJ whole genome shotgun (WGS) entry which is preliminary data.</text>
</comment>
<dbReference type="GO" id="GO:0043024">
    <property type="term" value="F:ribosomal small subunit binding"/>
    <property type="evidence" value="ECO:0007669"/>
    <property type="project" value="TreeGrafter"/>
</dbReference>